<dbReference type="SUPFAM" id="SSF88946">
    <property type="entry name" value="Sigma2 domain of RNA polymerase sigma factors"/>
    <property type="match status" value="1"/>
</dbReference>
<dbReference type="OrthoDB" id="9782991at2"/>
<dbReference type="NCBIfam" id="TIGR02937">
    <property type="entry name" value="sigma70-ECF"/>
    <property type="match status" value="1"/>
</dbReference>
<dbReference type="InterPro" id="IPR014284">
    <property type="entry name" value="RNA_pol_sigma-70_dom"/>
</dbReference>
<dbReference type="RefSeq" id="WP_125041398.1">
    <property type="nucleotide sequence ID" value="NZ_BHWB01000006.1"/>
</dbReference>
<dbReference type="GO" id="GO:0006352">
    <property type="term" value="P:DNA-templated transcription initiation"/>
    <property type="evidence" value="ECO:0007669"/>
    <property type="project" value="InterPro"/>
</dbReference>
<dbReference type="GO" id="GO:0003677">
    <property type="term" value="F:DNA binding"/>
    <property type="evidence" value="ECO:0007669"/>
    <property type="project" value="InterPro"/>
</dbReference>
<dbReference type="CDD" id="cd06171">
    <property type="entry name" value="Sigma70_r4"/>
    <property type="match status" value="1"/>
</dbReference>
<dbReference type="EMBL" id="BHWB01000006">
    <property type="protein sequence ID" value="GCB35479.1"/>
    <property type="molecule type" value="Genomic_DNA"/>
</dbReference>
<keyword evidence="3" id="KW-0731">Sigma factor</keyword>
<reference evidence="7 8" key="1">
    <citation type="submission" date="2018-10" db="EMBL/GenBank/DDBJ databases">
        <title>Draft Genome Sequence of Bacteroides sp. KCTC 15687.</title>
        <authorList>
            <person name="Yu S.Y."/>
            <person name="Kim J.S."/>
            <person name="Oh B.S."/>
            <person name="Park S.H."/>
            <person name="Kang S.W."/>
            <person name="Park J.E."/>
            <person name="Choi S.H."/>
            <person name="Han K.I."/>
            <person name="Lee K.C."/>
            <person name="Eom M.K."/>
            <person name="Suh M.K."/>
            <person name="Lee D.H."/>
            <person name="Yoon H."/>
            <person name="Kim B."/>
            <person name="Yang S.J."/>
            <person name="Lee J.S."/>
            <person name="Lee J.H."/>
        </authorList>
    </citation>
    <scope>NUCLEOTIDE SEQUENCE [LARGE SCALE GENOMIC DNA]</scope>
    <source>
        <strain evidence="7 8">KCTC 15687</strain>
    </source>
</reference>
<dbReference type="InterPro" id="IPR039425">
    <property type="entry name" value="RNA_pol_sigma-70-like"/>
</dbReference>
<evidence type="ECO:0000313" key="7">
    <source>
        <dbReference type="EMBL" id="GCB35479.1"/>
    </source>
</evidence>
<dbReference type="Pfam" id="PF04542">
    <property type="entry name" value="Sigma70_r2"/>
    <property type="match status" value="1"/>
</dbReference>
<dbReference type="AlphaFoldDB" id="A0A401LVE3"/>
<feature type="domain" description="RNA polymerase sigma factor 70 region 4 type 2" evidence="6">
    <location>
        <begin position="124"/>
        <end position="173"/>
    </location>
</feature>
<evidence type="ECO:0000256" key="3">
    <source>
        <dbReference type="ARBA" id="ARBA00023082"/>
    </source>
</evidence>
<feature type="domain" description="RNA polymerase sigma-70 region 2" evidence="5">
    <location>
        <begin position="26"/>
        <end position="92"/>
    </location>
</feature>
<organism evidence="7 8">
    <name type="scientific">Bacteroides faecalis</name>
    <dbReference type="NCBI Taxonomy" id="2447885"/>
    <lineage>
        <taxon>Bacteria</taxon>
        <taxon>Pseudomonadati</taxon>
        <taxon>Bacteroidota</taxon>
        <taxon>Bacteroidia</taxon>
        <taxon>Bacteroidales</taxon>
        <taxon>Bacteroidaceae</taxon>
        <taxon>Bacteroides</taxon>
    </lineage>
</organism>
<gene>
    <name evidence="7" type="ORF">KGMB02408_24240</name>
</gene>
<dbReference type="InterPro" id="IPR036388">
    <property type="entry name" value="WH-like_DNA-bd_sf"/>
</dbReference>
<dbReference type="InterPro" id="IPR013325">
    <property type="entry name" value="RNA_pol_sigma_r2"/>
</dbReference>
<dbReference type="InterPro" id="IPR013249">
    <property type="entry name" value="RNA_pol_sigma70_r4_t2"/>
</dbReference>
<dbReference type="SUPFAM" id="SSF88659">
    <property type="entry name" value="Sigma3 and sigma4 domains of RNA polymerase sigma factors"/>
    <property type="match status" value="1"/>
</dbReference>
<sequence>MEIDNQILIQLYDKIRQDDSKAFESLYHLMYKRLYSVANMILEYRELNEEVLEEVFTSLWVNRHKSVVENVFTYLYVLTKNKAIDTKRKEDRWAYLTLEDVHDDLLCTSATPEAAIVSKEELHIIHSIIKGLPEKRRNVLMLTKYHGLKIKEVADILGISVKTVDNHLAAAIRDIQEALKEKGIDKTSQMRIMGWLL</sequence>
<protein>
    <submittedName>
        <fullName evidence="7">DNA-directed RNA polymerase sigma-70 factor</fullName>
    </submittedName>
</protein>
<dbReference type="PANTHER" id="PTHR43133">
    <property type="entry name" value="RNA POLYMERASE ECF-TYPE SIGMA FACTO"/>
    <property type="match status" value="1"/>
</dbReference>
<name>A0A401LVE3_9BACE</name>
<dbReference type="Gene3D" id="1.10.1740.10">
    <property type="match status" value="1"/>
</dbReference>
<keyword evidence="7" id="KW-0240">DNA-directed RNA polymerase</keyword>
<evidence type="ECO:0000259" key="6">
    <source>
        <dbReference type="Pfam" id="PF08281"/>
    </source>
</evidence>
<comment type="similarity">
    <text evidence="1">Belongs to the sigma-70 factor family. ECF subfamily.</text>
</comment>
<evidence type="ECO:0000259" key="5">
    <source>
        <dbReference type="Pfam" id="PF04542"/>
    </source>
</evidence>
<comment type="caution">
    <text evidence="7">The sequence shown here is derived from an EMBL/GenBank/DDBJ whole genome shotgun (WGS) entry which is preliminary data.</text>
</comment>
<dbReference type="Pfam" id="PF08281">
    <property type="entry name" value="Sigma70_r4_2"/>
    <property type="match status" value="1"/>
</dbReference>
<dbReference type="GO" id="GO:0016987">
    <property type="term" value="F:sigma factor activity"/>
    <property type="evidence" value="ECO:0007669"/>
    <property type="project" value="UniProtKB-KW"/>
</dbReference>
<dbReference type="PANTHER" id="PTHR43133:SF46">
    <property type="entry name" value="RNA POLYMERASE SIGMA-70 FACTOR ECF SUBFAMILY"/>
    <property type="match status" value="1"/>
</dbReference>
<dbReference type="InterPro" id="IPR007627">
    <property type="entry name" value="RNA_pol_sigma70_r2"/>
</dbReference>
<proteinExistence type="inferred from homology"/>
<dbReference type="GO" id="GO:0000428">
    <property type="term" value="C:DNA-directed RNA polymerase complex"/>
    <property type="evidence" value="ECO:0007669"/>
    <property type="project" value="UniProtKB-KW"/>
</dbReference>
<accession>A0A401LVE3</accession>
<evidence type="ECO:0000313" key="8">
    <source>
        <dbReference type="Proteomes" id="UP000288079"/>
    </source>
</evidence>
<evidence type="ECO:0000256" key="4">
    <source>
        <dbReference type="ARBA" id="ARBA00023163"/>
    </source>
</evidence>
<evidence type="ECO:0000256" key="1">
    <source>
        <dbReference type="ARBA" id="ARBA00010641"/>
    </source>
</evidence>
<dbReference type="Gene3D" id="1.10.10.10">
    <property type="entry name" value="Winged helix-like DNA-binding domain superfamily/Winged helix DNA-binding domain"/>
    <property type="match status" value="1"/>
</dbReference>
<dbReference type="Proteomes" id="UP000288079">
    <property type="component" value="Unassembled WGS sequence"/>
</dbReference>
<dbReference type="InterPro" id="IPR013324">
    <property type="entry name" value="RNA_pol_sigma_r3/r4-like"/>
</dbReference>
<keyword evidence="2" id="KW-0805">Transcription regulation</keyword>
<evidence type="ECO:0000256" key="2">
    <source>
        <dbReference type="ARBA" id="ARBA00023015"/>
    </source>
</evidence>
<keyword evidence="8" id="KW-1185">Reference proteome</keyword>
<keyword evidence="4" id="KW-0804">Transcription</keyword>